<dbReference type="Proteomes" id="UP001318860">
    <property type="component" value="Unassembled WGS sequence"/>
</dbReference>
<dbReference type="PANTHER" id="PTHR48045">
    <property type="entry name" value="UDP-GLYCOSYLTRANSFERASE 72B1"/>
    <property type="match status" value="1"/>
</dbReference>
<dbReference type="InterPro" id="IPR002213">
    <property type="entry name" value="UDP_glucos_trans"/>
</dbReference>
<dbReference type="SUPFAM" id="SSF53756">
    <property type="entry name" value="UDP-Glycosyltransferase/glycogen phosphorylase"/>
    <property type="match status" value="1"/>
</dbReference>
<evidence type="ECO:0008006" key="4">
    <source>
        <dbReference type="Google" id="ProtNLM"/>
    </source>
</evidence>
<keyword evidence="3" id="KW-1185">Reference proteome</keyword>
<evidence type="ECO:0000313" key="2">
    <source>
        <dbReference type="EMBL" id="KAK6147040.1"/>
    </source>
</evidence>
<reference evidence="2 3" key="1">
    <citation type="journal article" date="2021" name="Comput. Struct. Biotechnol. J.">
        <title>De novo genome assembly of the potent medicinal plant Rehmannia glutinosa using nanopore technology.</title>
        <authorList>
            <person name="Ma L."/>
            <person name="Dong C."/>
            <person name="Song C."/>
            <person name="Wang X."/>
            <person name="Zheng X."/>
            <person name="Niu Y."/>
            <person name="Chen S."/>
            <person name="Feng W."/>
        </authorList>
    </citation>
    <scope>NUCLEOTIDE SEQUENCE [LARGE SCALE GENOMIC DNA]</scope>
    <source>
        <strain evidence="2">DH-2019</strain>
    </source>
</reference>
<proteinExistence type="predicted"/>
<accession>A0ABR0WLP6</accession>
<organism evidence="2 3">
    <name type="scientific">Rehmannia glutinosa</name>
    <name type="common">Chinese foxglove</name>
    <dbReference type="NCBI Taxonomy" id="99300"/>
    <lineage>
        <taxon>Eukaryota</taxon>
        <taxon>Viridiplantae</taxon>
        <taxon>Streptophyta</taxon>
        <taxon>Embryophyta</taxon>
        <taxon>Tracheophyta</taxon>
        <taxon>Spermatophyta</taxon>
        <taxon>Magnoliopsida</taxon>
        <taxon>eudicotyledons</taxon>
        <taxon>Gunneridae</taxon>
        <taxon>Pentapetalae</taxon>
        <taxon>asterids</taxon>
        <taxon>lamiids</taxon>
        <taxon>Lamiales</taxon>
        <taxon>Orobanchaceae</taxon>
        <taxon>Rehmannieae</taxon>
        <taxon>Rehmannia</taxon>
    </lineage>
</organism>
<keyword evidence="1" id="KW-0808">Transferase</keyword>
<evidence type="ECO:0000256" key="1">
    <source>
        <dbReference type="ARBA" id="ARBA00022679"/>
    </source>
</evidence>
<dbReference type="Gene3D" id="3.40.50.2000">
    <property type="entry name" value="Glycogen Phosphorylase B"/>
    <property type="match status" value="2"/>
</dbReference>
<comment type="caution">
    <text evidence="2">The sequence shown here is derived from an EMBL/GenBank/DDBJ whole genome shotgun (WGS) entry which is preliminary data.</text>
</comment>
<dbReference type="PANTHER" id="PTHR48045:SF39">
    <property type="entry name" value="UDP-GLYCOSYLTRANSFERASE 86A1-LIKE"/>
    <property type="match status" value="1"/>
</dbReference>
<name>A0ABR0WLP6_REHGL</name>
<dbReference type="EMBL" id="JABTTQ020000010">
    <property type="protein sequence ID" value="KAK6147040.1"/>
    <property type="molecule type" value="Genomic_DNA"/>
</dbReference>
<dbReference type="Pfam" id="PF00201">
    <property type="entry name" value="UDPGT"/>
    <property type="match status" value="1"/>
</dbReference>
<protein>
    <recommendedName>
        <fullName evidence="4">UDP-glycosyltransferase</fullName>
    </recommendedName>
</protein>
<gene>
    <name evidence="2" type="ORF">DH2020_017952</name>
</gene>
<sequence length="129" mass="14935">MTRVFYRSDLRMMLRIEVGGFLTHCGWNSILESIWCGVPMICYPVKYDQPTNRKLVVDDWKVGINLCDGVSLNREEVAQKIKKLMSGETSDVIRNEMKNIRSVTHNALAKDGSSERNFDQFIKDLMEKM</sequence>
<evidence type="ECO:0000313" key="3">
    <source>
        <dbReference type="Proteomes" id="UP001318860"/>
    </source>
</evidence>